<name>A0A177C9E8_9PLEO</name>
<gene>
    <name evidence="2" type="ORF">CC84DRAFT_1094999</name>
</gene>
<sequence length="80" mass="9155">MPRGRPRKYQSQNQATEAAQRLRQQRYQCQRHAQAPPEFIQYEPIPTNITANTTPGLSVRISNDIPIPRDSLAELEKAPD</sequence>
<evidence type="ECO:0000313" key="3">
    <source>
        <dbReference type="Proteomes" id="UP000077069"/>
    </source>
</evidence>
<dbReference type="EMBL" id="KV441554">
    <property type="protein sequence ID" value="OAG04273.1"/>
    <property type="molecule type" value="Genomic_DNA"/>
</dbReference>
<dbReference type="Proteomes" id="UP000077069">
    <property type="component" value="Unassembled WGS sequence"/>
</dbReference>
<dbReference type="GeneID" id="28758078"/>
<feature type="region of interest" description="Disordered" evidence="1">
    <location>
        <begin position="1"/>
        <end position="25"/>
    </location>
</feature>
<organism evidence="2 3">
    <name type="scientific">Paraphaeosphaeria sporulosa</name>
    <dbReference type="NCBI Taxonomy" id="1460663"/>
    <lineage>
        <taxon>Eukaryota</taxon>
        <taxon>Fungi</taxon>
        <taxon>Dikarya</taxon>
        <taxon>Ascomycota</taxon>
        <taxon>Pezizomycotina</taxon>
        <taxon>Dothideomycetes</taxon>
        <taxon>Pleosporomycetidae</taxon>
        <taxon>Pleosporales</taxon>
        <taxon>Massarineae</taxon>
        <taxon>Didymosphaeriaceae</taxon>
        <taxon>Paraphaeosphaeria</taxon>
    </lineage>
</organism>
<dbReference type="RefSeq" id="XP_018034638.1">
    <property type="nucleotide sequence ID" value="XM_018174592.1"/>
</dbReference>
<accession>A0A177C9E8</accession>
<dbReference type="InParanoid" id="A0A177C9E8"/>
<reference evidence="2 3" key="1">
    <citation type="submission" date="2016-05" db="EMBL/GenBank/DDBJ databases">
        <title>Comparative analysis of secretome profiles of manganese(II)-oxidizing ascomycete fungi.</title>
        <authorList>
            <consortium name="DOE Joint Genome Institute"/>
            <person name="Zeiner C.A."/>
            <person name="Purvine S.O."/>
            <person name="Zink E.M."/>
            <person name="Wu S."/>
            <person name="Pasa-Tolic L."/>
            <person name="Chaput D.L."/>
            <person name="Haridas S."/>
            <person name="Grigoriev I.V."/>
            <person name="Santelli C.M."/>
            <person name="Hansel C.M."/>
        </authorList>
    </citation>
    <scope>NUCLEOTIDE SEQUENCE [LARGE SCALE GENOMIC DNA]</scope>
    <source>
        <strain evidence="2 3">AP3s5-JAC2a</strain>
    </source>
</reference>
<evidence type="ECO:0000256" key="1">
    <source>
        <dbReference type="SAM" id="MobiDB-lite"/>
    </source>
</evidence>
<dbReference type="AlphaFoldDB" id="A0A177C9E8"/>
<protein>
    <submittedName>
        <fullName evidence="2">Uncharacterized protein</fullName>
    </submittedName>
</protein>
<proteinExistence type="predicted"/>
<evidence type="ECO:0000313" key="2">
    <source>
        <dbReference type="EMBL" id="OAG04273.1"/>
    </source>
</evidence>
<keyword evidence="3" id="KW-1185">Reference proteome</keyword>